<evidence type="ECO:0000313" key="5">
    <source>
        <dbReference type="Proteomes" id="UP000509460"/>
    </source>
</evidence>
<protein>
    <submittedName>
        <fullName evidence="3">Uncharacterized protein</fullName>
    </submittedName>
</protein>
<dbReference type="Proteomes" id="UP000509460">
    <property type="component" value="Chromosome"/>
</dbReference>
<proteinExistence type="predicted"/>
<dbReference type="Proteomes" id="UP000195024">
    <property type="component" value="Unassembled WGS sequence"/>
</dbReference>
<sequence length="133" mass="14899">MTKNDKYKPTPAEKKLLEVLLNAENVGKSVQELCNLAGVSRNKYYDAMKKQEFVDLVNKTTMDLIKGKAANVLNAAYNFALTEKGHQDRKMILTIAGIYAEKQETKITGDMKVSNPFANLSEEELRKLASRDG</sequence>
<evidence type="ECO:0000313" key="3">
    <source>
        <dbReference type="EMBL" id="OTP26960.1"/>
    </source>
</evidence>
<dbReference type="EMBL" id="JABCAG010000035">
    <property type="protein sequence ID" value="NMP59060.1"/>
    <property type="molecule type" value="Genomic_DNA"/>
</dbReference>
<dbReference type="EMBL" id="NGMS01000001">
    <property type="protein sequence ID" value="OTP26960.1"/>
    <property type="molecule type" value="Genomic_DNA"/>
</dbReference>
<evidence type="ECO:0000313" key="1">
    <source>
        <dbReference type="EMBL" id="BBM14993.1"/>
    </source>
</evidence>
<gene>
    <name evidence="3" type="ORF">A5802_000694</name>
    <name evidence="1" type="ORF">EM151A_1801</name>
    <name evidence="2" type="ORF">HI921_11415</name>
</gene>
<reference evidence="3 4" key="1">
    <citation type="submission" date="2017-05" db="EMBL/GenBank/DDBJ databases">
        <title>The Genome Sequence of Enterococcus mundtii 6B1_DIV0119.</title>
        <authorList>
            <consortium name="The Broad Institute Genomics Platform"/>
            <consortium name="The Broad Institute Genomic Center for Infectious Diseases"/>
            <person name="Earl A."/>
            <person name="Manson A."/>
            <person name="Schwartman J."/>
            <person name="Gilmore M."/>
            <person name="Abouelleil A."/>
            <person name="Cao P."/>
            <person name="Chapman S."/>
            <person name="Cusick C."/>
            <person name="Shea T."/>
            <person name="Young S."/>
            <person name="Neafsey D."/>
            <person name="Nusbaum C."/>
            <person name="Birren B."/>
        </authorList>
    </citation>
    <scope>NUCLEOTIDE SEQUENCE [LARGE SCALE GENOMIC DNA]</scope>
    <source>
        <strain evidence="3 4">6B1_DIV0119</strain>
    </source>
</reference>
<reference evidence="1 5" key="2">
    <citation type="submission" date="2019-07" db="EMBL/GenBank/DDBJ databases">
        <title>antibiotic susceptibility of plant-derived lactic acid bacteria.</title>
        <authorList>
            <person name="Sugiyama M."/>
            <person name="Noda M."/>
        </authorList>
    </citation>
    <scope>NUCLEOTIDE SEQUENCE [LARGE SCALE GENOMIC DNA]</scope>
    <source>
        <strain evidence="1 5">15-1A</strain>
    </source>
</reference>
<dbReference type="RefSeq" id="WP_086334541.1">
    <property type="nucleotide sequence ID" value="NZ_AP019810.1"/>
</dbReference>
<evidence type="ECO:0000313" key="6">
    <source>
        <dbReference type="Proteomes" id="UP000557857"/>
    </source>
</evidence>
<dbReference type="Proteomes" id="UP000557857">
    <property type="component" value="Unassembled WGS sequence"/>
</dbReference>
<evidence type="ECO:0000313" key="4">
    <source>
        <dbReference type="Proteomes" id="UP000195024"/>
    </source>
</evidence>
<dbReference type="Gene3D" id="1.10.10.60">
    <property type="entry name" value="Homeodomain-like"/>
    <property type="match status" value="1"/>
</dbReference>
<organism evidence="3 4">
    <name type="scientific">Enterococcus mundtii</name>
    <dbReference type="NCBI Taxonomy" id="53346"/>
    <lineage>
        <taxon>Bacteria</taxon>
        <taxon>Bacillati</taxon>
        <taxon>Bacillota</taxon>
        <taxon>Bacilli</taxon>
        <taxon>Lactobacillales</taxon>
        <taxon>Enterococcaceae</taxon>
        <taxon>Enterococcus</taxon>
    </lineage>
</organism>
<reference evidence="2 6" key="3">
    <citation type="submission" date="2020-04" db="EMBL/GenBank/DDBJ databases">
        <authorList>
            <person name="Abaymova A."/>
            <person name="Teymurazov M."/>
            <person name="Tazyna O."/>
            <person name="Chatushin Y."/>
            <person name="Svetoch E."/>
            <person name="Pereligyn V."/>
            <person name="Pohylenko V."/>
            <person name="Platonov M."/>
            <person name="Kartsev N."/>
            <person name="Skryabin Y."/>
            <person name="Sizova A."/>
            <person name="Solomentsev V."/>
            <person name="Kislichkina A."/>
            <person name="Bogun A."/>
        </authorList>
    </citation>
    <scope>NUCLEOTIDE SEQUENCE [LARGE SCALE GENOMIC DNA]</scope>
    <source>
        <strain evidence="2">SCPM-O-B-8398</strain>
        <strain evidence="6">SCPM-O-B-8398 (E28)</strain>
    </source>
</reference>
<dbReference type="EMBL" id="AP019810">
    <property type="protein sequence ID" value="BBM14993.1"/>
    <property type="molecule type" value="Genomic_DNA"/>
</dbReference>
<name>A0A242KZF8_ENTMU</name>
<accession>A0A242KZF8</accession>
<dbReference type="AlphaFoldDB" id="A0A242KZF8"/>
<evidence type="ECO:0000313" key="2">
    <source>
        <dbReference type="EMBL" id="NMP59060.1"/>
    </source>
</evidence>